<protein>
    <submittedName>
        <fullName evidence="2">Uncharacterized protein</fullName>
    </submittedName>
</protein>
<name>A0A9P5XAQ7_9AGAR</name>
<proteinExistence type="predicted"/>
<feature type="region of interest" description="Disordered" evidence="1">
    <location>
        <begin position="149"/>
        <end position="169"/>
    </location>
</feature>
<accession>A0A9P5XAQ7</accession>
<reference evidence="2" key="1">
    <citation type="submission" date="2020-11" db="EMBL/GenBank/DDBJ databases">
        <authorList>
            <consortium name="DOE Joint Genome Institute"/>
            <person name="Ahrendt S."/>
            <person name="Riley R."/>
            <person name="Andreopoulos W."/>
            <person name="Labutti K."/>
            <person name="Pangilinan J."/>
            <person name="Ruiz-Duenas F.J."/>
            <person name="Barrasa J.M."/>
            <person name="Sanchez-Garcia M."/>
            <person name="Camarero S."/>
            <person name="Miyauchi S."/>
            <person name="Serrano A."/>
            <person name="Linde D."/>
            <person name="Babiker R."/>
            <person name="Drula E."/>
            <person name="Ayuso-Fernandez I."/>
            <person name="Pacheco R."/>
            <person name="Padilla G."/>
            <person name="Ferreira P."/>
            <person name="Barriuso J."/>
            <person name="Kellner H."/>
            <person name="Castanera R."/>
            <person name="Alfaro M."/>
            <person name="Ramirez L."/>
            <person name="Pisabarro A.G."/>
            <person name="Kuo A."/>
            <person name="Tritt A."/>
            <person name="Lipzen A."/>
            <person name="He G."/>
            <person name="Yan M."/>
            <person name="Ng V."/>
            <person name="Cullen D."/>
            <person name="Martin F."/>
            <person name="Rosso M.-N."/>
            <person name="Henrissat B."/>
            <person name="Hibbett D."/>
            <person name="Martinez A.T."/>
            <person name="Grigoriev I.V."/>
        </authorList>
    </citation>
    <scope>NUCLEOTIDE SEQUENCE</scope>
    <source>
        <strain evidence="2">MF-IS2</strain>
    </source>
</reference>
<gene>
    <name evidence="2" type="ORF">P691DRAFT_107411</name>
</gene>
<evidence type="ECO:0000313" key="3">
    <source>
        <dbReference type="Proteomes" id="UP000807342"/>
    </source>
</evidence>
<dbReference type="Proteomes" id="UP000807342">
    <property type="component" value="Unassembled WGS sequence"/>
</dbReference>
<sequence length="248" mass="27795">MMHLPHLPLVSPLEFLSSSTVHTISSAMAITTRAKARQFQEDEFATLRKIDVENINTHGIHPHDASVVTTQSATGHGIHKRWVYPELELEPTEAVPAMLSSLPLDQESEGEDAESSFSSIAKSRSQLLSPFQYQPPRAQTPYRVDAVDRHPTLPASAPNLGPKPPSRTHSSGIIADMDMKFLLHIKKDEDVGEALWRHVGLHMQESQIRQHENHKRAYELIKTRPDLLAEGTNIFARADPKWDADPFV</sequence>
<organism evidence="2 3">
    <name type="scientific">Macrolepiota fuliginosa MF-IS2</name>
    <dbReference type="NCBI Taxonomy" id="1400762"/>
    <lineage>
        <taxon>Eukaryota</taxon>
        <taxon>Fungi</taxon>
        <taxon>Dikarya</taxon>
        <taxon>Basidiomycota</taxon>
        <taxon>Agaricomycotina</taxon>
        <taxon>Agaricomycetes</taxon>
        <taxon>Agaricomycetidae</taxon>
        <taxon>Agaricales</taxon>
        <taxon>Agaricineae</taxon>
        <taxon>Agaricaceae</taxon>
        <taxon>Macrolepiota</taxon>
    </lineage>
</organism>
<comment type="caution">
    <text evidence="2">The sequence shown here is derived from an EMBL/GenBank/DDBJ whole genome shotgun (WGS) entry which is preliminary data.</text>
</comment>
<keyword evidence="3" id="KW-1185">Reference proteome</keyword>
<dbReference type="AlphaFoldDB" id="A0A9P5XAQ7"/>
<evidence type="ECO:0000256" key="1">
    <source>
        <dbReference type="SAM" id="MobiDB-lite"/>
    </source>
</evidence>
<dbReference type="EMBL" id="MU151193">
    <property type="protein sequence ID" value="KAF9447589.1"/>
    <property type="molecule type" value="Genomic_DNA"/>
</dbReference>
<evidence type="ECO:0000313" key="2">
    <source>
        <dbReference type="EMBL" id="KAF9447589.1"/>
    </source>
</evidence>